<accession>A0A0N0NL68</accession>
<dbReference type="Proteomes" id="UP000038010">
    <property type="component" value="Unassembled WGS sequence"/>
</dbReference>
<comment type="caution">
    <text evidence="2">The sequence shown here is derived from an EMBL/GenBank/DDBJ whole genome shotgun (WGS) entry which is preliminary data.</text>
</comment>
<name>A0A0N0NL68_9EURO</name>
<dbReference type="Gene3D" id="3.40.50.1820">
    <property type="entry name" value="alpha/beta hydrolase"/>
    <property type="match status" value="1"/>
</dbReference>
<proteinExistence type="predicted"/>
<evidence type="ECO:0000313" key="2">
    <source>
        <dbReference type="EMBL" id="KPI38951.1"/>
    </source>
</evidence>
<dbReference type="InterPro" id="IPR052897">
    <property type="entry name" value="Sec-Metab_Biosynth_Hydrolase"/>
</dbReference>
<dbReference type="PANTHER" id="PTHR37017">
    <property type="entry name" value="AB HYDROLASE-1 DOMAIN-CONTAINING PROTEIN-RELATED"/>
    <property type="match status" value="1"/>
</dbReference>
<dbReference type="OrthoDB" id="408373at2759"/>
<organism evidence="2 3">
    <name type="scientific">Cyphellophora attinorum</name>
    <dbReference type="NCBI Taxonomy" id="1664694"/>
    <lineage>
        <taxon>Eukaryota</taxon>
        <taxon>Fungi</taxon>
        <taxon>Dikarya</taxon>
        <taxon>Ascomycota</taxon>
        <taxon>Pezizomycotina</taxon>
        <taxon>Eurotiomycetes</taxon>
        <taxon>Chaetothyriomycetidae</taxon>
        <taxon>Chaetothyriales</taxon>
        <taxon>Cyphellophoraceae</taxon>
        <taxon>Cyphellophora</taxon>
    </lineage>
</organism>
<gene>
    <name evidence="2" type="ORF">AB675_4500</name>
</gene>
<dbReference type="Pfam" id="PF12697">
    <property type="entry name" value="Abhydrolase_6"/>
    <property type="match status" value="1"/>
</dbReference>
<feature type="domain" description="AB hydrolase-1" evidence="1">
    <location>
        <begin position="9"/>
        <end position="237"/>
    </location>
</feature>
<dbReference type="SUPFAM" id="SSF53474">
    <property type="entry name" value="alpha/beta-Hydrolases"/>
    <property type="match status" value="1"/>
</dbReference>
<dbReference type="AlphaFoldDB" id="A0A0N0NL68"/>
<keyword evidence="3" id="KW-1185">Reference proteome</keyword>
<reference evidence="2 3" key="1">
    <citation type="submission" date="2015-06" db="EMBL/GenBank/DDBJ databases">
        <title>Draft genome of the ant-associated black yeast Phialophora attae CBS 131958.</title>
        <authorList>
            <person name="Moreno L.F."/>
            <person name="Stielow B.J."/>
            <person name="de Hoog S."/>
            <person name="Vicente V.A."/>
            <person name="Weiss V.A."/>
            <person name="de Vries M."/>
            <person name="Cruz L.M."/>
            <person name="Souza E.M."/>
        </authorList>
    </citation>
    <scope>NUCLEOTIDE SEQUENCE [LARGE SCALE GENOMIC DNA]</scope>
    <source>
        <strain evidence="2 3">CBS 131958</strain>
    </source>
</reference>
<sequence>MSTTEKPAILLVPGAWHPPTAFAPLTKYLESNGYPVVPLPLATVGAPDPLPNYDQDVSLIREAILKHGPSVVVLTHSYGGLPGASACKGLPDGAVSHFIFCCSFALPVGVSLMDALQNKPLPWFDVSDDGLTVNAMQNEEIFYNDIHDKETLAELVGSLKPHSYKAFASKNTYAVYEDVKCTYVVCDEDKAIPVGAQWGMVEGARKAVAEKEGAKGGMEAVTLEGASHTPFVSRTEELGVIVRRCAGEAI</sequence>
<evidence type="ECO:0000313" key="3">
    <source>
        <dbReference type="Proteomes" id="UP000038010"/>
    </source>
</evidence>
<dbReference type="VEuPathDB" id="FungiDB:AB675_4500"/>
<dbReference type="RefSeq" id="XP_017998914.1">
    <property type="nucleotide sequence ID" value="XM_018144642.1"/>
</dbReference>
<dbReference type="EMBL" id="LFJN01000016">
    <property type="protein sequence ID" value="KPI38951.1"/>
    <property type="molecule type" value="Genomic_DNA"/>
</dbReference>
<dbReference type="InterPro" id="IPR000073">
    <property type="entry name" value="AB_hydrolase_1"/>
</dbReference>
<protein>
    <recommendedName>
        <fullName evidence="1">AB hydrolase-1 domain-containing protein</fullName>
    </recommendedName>
</protein>
<dbReference type="GeneID" id="28736522"/>
<dbReference type="STRING" id="1664694.A0A0N0NL68"/>
<dbReference type="InterPro" id="IPR029058">
    <property type="entry name" value="AB_hydrolase_fold"/>
</dbReference>
<evidence type="ECO:0000259" key="1">
    <source>
        <dbReference type="Pfam" id="PF12697"/>
    </source>
</evidence>
<dbReference type="PANTHER" id="PTHR37017:SF13">
    <property type="entry name" value="AB HYDROLASE-1 DOMAIN-CONTAINING PROTEIN"/>
    <property type="match status" value="1"/>
</dbReference>